<proteinExistence type="predicted"/>
<keyword evidence="3" id="KW-1185">Reference proteome</keyword>
<gene>
    <name evidence="2" type="ORF">SAMN04488518_113119</name>
</gene>
<evidence type="ECO:0000313" key="2">
    <source>
        <dbReference type="EMBL" id="SFK99431.1"/>
    </source>
</evidence>
<dbReference type="RefSeq" id="WP_093522746.1">
    <property type="nucleotide sequence ID" value="NZ_FOSK01000013.1"/>
</dbReference>
<organism evidence="2 3">
    <name type="scientific">Pseudovibrio ascidiaceicola</name>
    <dbReference type="NCBI Taxonomy" id="285279"/>
    <lineage>
        <taxon>Bacteria</taxon>
        <taxon>Pseudomonadati</taxon>
        <taxon>Pseudomonadota</taxon>
        <taxon>Alphaproteobacteria</taxon>
        <taxon>Hyphomicrobiales</taxon>
        <taxon>Stappiaceae</taxon>
        <taxon>Pseudovibrio</taxon>
    </lineage>
</organism>
<dbReference type="EMBL" id="FOSK01000013">
    <property type="protein sequence ID" value="SFK99431.1"/>
    <property type="molecule type" value="Genomic_DNA"/>
</dbReference>
<protein>
    <submittedName>
        <fullName evidence="2">Phage portal protein, lambda family</fullName>
    </submittedName>
</protein>
<accession>A0A1I4E5J3</accession>
<dbReference type="Proteomes" id="UP000199598">
    <property type="component" value="Unassembled WGS sequence"/>
</dbReference>
<evidence type="ECO:0000313" key="3">
    <source>
        <dbReference type="Proteomes" id="UP000199598"/>
    </source>
</evidence>
<name>A0A1I4E5J3_9HYPH</name>
<dbReference type="Pfam" id="PF05136">
    <property type="entry name" value="Phage_portal_2"/>
    <property type="match status" value="1"/>
</dbReference>
<sequence length="541" mass="59655">MTGKGLTRPRVRVPANTRQLAKTSARLTSTPRSTMRYLGGDPSGVLAKRSAPIRSGSEDVRAAAARASALATDFMHNSGWIAGAVDQVITDTIGEGLKINYKPDLSKLGYDKKEEKEFAELVEKEFRAYANNPLEVDLAGQKKLAEMDDGVCRIYATKGEAYGVFSFMSPAERKKYGIRTGTKVSLVSPHKLKWETSQLIGLEDGIFKDDNGRHLKYRFQRKGKIGGLVDHDVDAFDGLGLCQVVQLMDRSENPDASRGVPLMTAVLNNMSFQEQLGNATLATALAQAIMAATVKSPDASEDIFQAFQALDGSDNEDIGEDLANLWRSRLEALQEGTINLSDGVRVNHLAPGEEFELHSSKTPNPHYVSFFQNLLREVARRIGATASSVTMDHTGATYSSVRMEYATIWPIVTRRRDRVVAPLTKVTFANWLDEEIAEGRIPFKGGYAAFRANREHVSQVDVLGPAQPTADDDKKESARKKRLENGVTSVRRECAADGVDYDEVQREISEEVKEFEKEGRLHPSVKVQGGDSQRSKVVKET</sequence>
<evidence type="ECO:0000256" key="1">
    <source>
        <dbReference type="SAM" id="MobiDB-lite"/>
    </source>
</evidence>
<feature type="region of interest" description="Disordered" evidence="1">
    <location>
        <begin position="513"/>
        <end position="541"/>
    </location>
</feature>
<comment type="caution">
    <text evidence="2">The sequence shown here is derived from an EMBL/GenBank/DDBJ whole genome shotgun (WGS) entry which is preliminary data.</text>
</comment>
<dbReference type="InterPro" id="IPR006429">
    <property type="entry name" value="Phage_lambda_portal"/>
</dbReference>
<feature type="region of interest" description="Disordered" evidence="1">
    <location>
        <begin position="462"/>
        <end position="487"/>
    </location>
</feature>
<reference evidence="2 3" key="1">
    <citation type="submission" date="2016-10" db="EMBL/GenBank/DDBJ databases">
        <authorList>
            <person name="Varghese N."/>
            <person name="Submissions S."/>
        </authorList>
    </citation>
    <scope>NUCLEOTIDE SEQUENCE [LARGE SCALE GENOMIC DNA]</scope>
    <source>
        <strain evidence="2 3">DSM 16392</strain>
    </source>
</reference>